<keyword evidence="2 5" id="KW-0812">Transmembrane</keyword>
<keyword evidence="5" id="KW-0874">Quinone</keyword>
<feature type="transmembrane region" description="Helical" evidence="5">
    <location>
        <begin position="43"/>
        <end position="63"/>
    </location>
</feature>
<evidence type="ECO:0000256" key="5">
    <source>
        <dbReference type="HAMAP-Rule" id="MF_00445"/>
    </source>
</evidence>
<feature type="transmembrane region" description="Helical" evidence="5">
    <location>
        <begin position="12"/>
        <end position="31"/>
    </location>
</feature>
<comment type="function">
    <text evidence="5">NDH-1 shuttles electrons from NADH, via FMN and iron-sulfur (Fe-S) centers, to quinones in the respiratory chain. The immediate electron acceptor for the enzyme in this species is believed to be ubiquinone. Couples the redox reaction to proton translocation (for every two electrons transferred, four hydrogen ions are translocated across the cytoplasmic membrane), and thus conserves the redox energy in a proton gradient.</text>
</comment>
<feature type="transmembrane region" description="Helical" evidence="5">
    <location>
        <begin position="113"/>
        <end position="130"/>
    </location>
</feature>
<dbReference type="HAMAP" id="MF_00445">
    <property type="entry name" value="NDH1_NuoN_1"/>
    <property type="match status" value="1"/>
</dbReference>
<dbReference type="GO" id="GO:0005886">
    <property type="term" value="C:plasma membrane"/>
    <property type="evidence" value="ECO:0007669"/>
    <property type="project" value="UniProtKB-SubCell"/>
</dbReference>
<evidence type="ECO:0000256" key="2">
    <source>
        <dbReference type="ARBA" id="ARBA00022692"/>
    </source>
</evidence>
<keyword evidence="5" id="KW-1278">Translocase</keyword>
<organism evidence="8 9">
    <name type="scientific">Anaeromyxobacter diazotrophicus</name>
    <dbReference type="NCBI Taxonomy" id="2590199"/>
    <lineage>
        <taxon>Bacteria</taxon>
        <taxon>Pseudomonadati</taxon>
        <taxon>Myxococcota</taxon>
        <taxon>Myxococcia</taxon>
        <taxon>Myxococcales</taxon>
        <taxon>Cystobacterineae</taxon>
        <taxon>Anaeromyxobacteraceae</taxon>
        <taxon>Anaeromyxobacter</taxon>
    </lineage>
</organism>
<feature type="transmembrane region" description="Helical" evidence="5">
    <location>
        <begin position="201"/>
        <end position="226"/>
    </location>
</feature>
<dbReference type="GO" id="GO:0008137">
    <property type="term" value="F:NADH dehydrogenase (ubiquinone) activity"/>
    <property type="evidence" value="ECO:0007669"/>
    <property type="project" value="InterPro"/>
</dbReference>
<dbReference type="InterPro" id="IPR010096">
    <property type="entry name" value="NADH-Q_OxRdtase_suN/2"/>
</dbReference>
<feature type="transmembrane region" description="Helical" evidence="5">
    <location>
        <begin position="136"/>
        <end position="153"/>
    </location>
</feature>
<dbReference type="Pfam" id="PF00361">
    <property type="entry name" value="Proton_antipo_M"/>
    <property type="match status" value="1"/>
</dbReference>
<feature type="transmembrane region" description="Helical" evidence="5">
    <location>
        <begin position="476"/>
        <end position="497"/>
    </location>
</feature>
<dbReference type="AlphaFoldDB" id="A0A7I9VN97"/>
<proteinExistence type="inferred from homology"/>
<keyword evidence="5" id="KW-0813">Transport</keyword>
<dbReference type="InterPro" id="IPR001750">
    <property type="entry name" value="ND/Mrp_TM"/>
</dbReference>
<feature type="transmembrane region" description="Helical" evidence="5">
    <location>
        <begin position="393"/>
        <end position="414"/>
    </location>
</feature>
<keyword evidence="3 5" id="KW-1133">Transmembrane helix</keyword>
<keyword evidence="5" id="KW-1003">Cell membrane</keyword>
<dbReference type="Proteomes" id="UP000503640">
    <property type="component" value="Unassembled WGS sequence"/>
</dbReference>
<feature type="transmembrane region" description="Helical" evidence="5">
    <location>
        <begin position="296"/>
        <end position="317"/>
    </location>
</feature>
<feature type="domain" description="NADH:quinone oxidoreductase/Mrp antiporter transmembrane" evidence="7">
    <location>
        <begin position="130"/>
        <end position="427"/>
    </location>
</feature>
<evidence type="ECO:0000256" key="4">
    <source>
        <dbReference type="ARBA" id="ARBA00023136"/>
    </source>
</evidence>
<comment type="similarity">
    <text evidence="5">Belongs to the complex I subunit 2 family.</text>
</comment>
<dbReference type="GO" id="GO:0042773">
    <property type="term" value="P:ATP synthesis coupled electron transport"/>
    <property type="evidence" value="ECO:0007669"/>
    <property type="project" value="InterPro"/>
</dbReference>
<dbReference type="RefSeq" id="WP_176065911.1">
    <property type="nucleotide sequence ID" value="NZ_BJTG01000006.1"/>
</dbReference>
<reference evidence="9" key="1">
    <citation type="journal article" date="2020" name="Appl. Environ. Microbiol.">
        <title>Diazotrophic Anaeromyxobacter Isolates from Soils.</title>
        <authorList>
            <person name="Masuda Y."/>
            <person name="Yamanaka H."/>
            <person name="Xu Z.X."/>
            <person name="Shiratori Y."/>
            <person name="Aono T."/>
            <person name="Amachi S."/>
            <person name="Senoo K."/>
            <person name="Itoh H."/>
        </authorList>
    </citation>
    <scope>NUCLEOTIDE SEQUENCE [LARGE SCALE GENOMIC DNA]</scope>
    <source>
        <strain evidence="9">R267</strain>
    </source>
</reference>
<feature type="transmembrane region" description="Helical" evidence="5">
    <location>
        <begin position="83"/>
        <end position="101"/>
    </location>
</feature>
<evidence type="ECO:0000256" key="6">
    <source>
        <dbReference type="RuleBase" id="RU000320"/>
    </source>
</evidence>
<evidence type="ECO:0000256" key="3">
    <source>
        <dbReference type="ARBA" id="ARBA00022989"/>
    </source>
</evidence>
<evidence type="ECO:0000256" key="1">
    <source>
        <dbReference type="ARBA" id="ARBA00004127"/>
    </source>
</evidence>
<dbReference type="EC" id="7.1.1.-" evidence="5"/>
<evidence type="ECO:0000259" key="7">
    <source>
        <dbReference type="Pfam" id="PF00361"/>
    </source>
</evidence>
<feature type="transmembrane region" description="Helical" evidence="5">
    <location>
        <begin position="264"/>
        <end position="284"/>
    </location>
</feature>
<comment type="catalytic activity">
    <reaction evidence="5">
        <text>a quinone + NADH + 5 H(+)(in) = a quinol + NAD(+) + 4 H(+)(out)</text>
        <dbReference type="Rhea" id="RHEA:57888"/>
        <dbReference type="ChEBI" id="CHEBI:15378"/>
        <dbReference type="ChEBI" id="CHEBI:24646"/>
        <dbReference type="ChEBI" id="CHEBI:57540"/>
        <dbReference type="ChEBI" id="CHEBI:57945"/>
        <dbReference type="ChEBI" id="CHEBI:132124"/>
    </reaction>
</comment>
<sequence>MEQLIENNLASVGWFRPELVLTFGSIALFLLDLIWQRSPARRALLTAAAVATLGLAGAFLAAQPAESVAIFNGLLASDLFATFFKWLFLAAALLTILIVAQGDDFPNARVGEFYALLMAVVLGLFIMASATNLLTIYLGIELVSMVSYVLAGFRRKDRKATEASLKYVIYGSVASGVMLFGMSYLFGLLGTADVLAFGPKIAALAGTTGAAAAATKLALVVAVVFVSSGVGYKIASVPWHMWCPDVYEGAPTSFTAFLSVGPKAAGFALALRLFYVAFAGPMGADGLAASVAGIPWPAVIGVLSAVTMTLGNLTALGQTNLKRLLAYSSISHAGYALMGLATVSALGIQGVMIYMLIYLVMNLGAFLVVIVVAQATGSESILDYRGLARRHPLAAVTFAIFLFSLTGLPPFAGFTGKWYLFYAVIERAAAPGGFWYGALALVAALNTAVALYYYARVIKAMFLDAPYVTTPVEPKVGYQLMLGVFSAAVLVFGIWWAPLVDWSQRSLTMLRG</sequence>
<dbReference type="GO" id="GO:0048038">
    <property type="term" value="F:quinone binding"/>
    <property type="evidence" value="ECO:0007669"/>
    <property type="project" value="UniProtKB-KW"/>
</dbReference>
<dbReference type="GO" id="GO:0012505">
    <property type="term" value="C:endomembrane system"/>
    <property type="evidence" value="ECO:0007669"/>
    <property type="project" value="UniProtKB-SubCell"/>
</dbReference>
<name>A0A7I9VN97_9BACT</name>
<feature type="transmembrane region" description="Helical" evidence="5">
    <location>
        <begin position="165"/>
        <end position="189"/>
    </location>
</feature>
<comment type="subcellular location">
    <subcellularLocation>
        <location evidence="5">Cell membrane</location>
        <topology evidence="5">Multi-pass membrane protein</topology>
    </subcellularLocation>
    <subcellularLocation>
        <location evidence="1">Endomembrane system</location>
        <topology evidence="1">Multi-pass membrane protein</topology>
    </subcellularLocation>
    <subcellularLocation>
        <location evidence="6">Membrane</location>
        <topology evidence="6">Multi-pass membrane protein</topology>
    </subcellularLocation>
</comment>
<dbReference type="PANTHER" id="PTHR22773">
    <property type="entry name" value="NADH DEHYDROGENASE"/>
    <property type="match status" value="1"/>
</dbReference>
<gene>
    <name evidence="8" type="primary">ndhB</name>
    <name evidence="5" type="synonym">nuoN</name>
    <name evidence="8" type="ORF">AMYX_26260</name>
</gene>
<keyword evidence="5" id="KW-0830">Ubiquinone</keyword>
<keyword evidence="9" id="KW-1185">Reference proteome</keyword>
<feature type="transmembrane region" description="Helical" evidence="5">
    <location>
        <begin position="352"/>
        <end position="373"/>
    </location>
</feature>
<feature type="transmembrane region" description="Helical" evidence="5">
    <location>
        <begin position="324"/>
        <end position="346"/>
    </location>
</feature>
<feature type="transmembrane region" description="Helical" evidence="5">
    <location>
        <begin position="434"/>
        <end position="455"/>
    </location>
</feature>
<dbReference type="NCBIfam" id="TIGR01770">
    <property type="entry name" value="NDH_I_N"/>
    <property type="match status" value="1"/>
</dbReference>
<keyword evidence="4 5" id="KW-0472">Membrane</keyword>
<protein>
    <recommendedName>
        <fullName evidence="5">NADH-quinone oxidoreductase subunit N</fullName>
        <ecNumber evidence="5">7.1.1.-</ecNumber>
    </recommendedName>
    <alternativeName>
        <fullName evidence="5">NADH dehydrogenase I subunit N</fullName>
    </alternativeName>
    <alternativeName>
        <fullName evidence="5">NDH-1 subunit N</fullName>
    </alternativeName>
</protein>
<evidence type="ECO:0000313" key="9">
    <source>
        <dbReference type="Proteomes" id="UP000503640"/>
    </source>
</evidence>
<comment type="caution">
    <text evidence="8">The sequence shown here is derived from an EMBL/GenBank/DDBJ whole genome shotgun (WGS) entry which is preliminary data.</text>
</comment>
<comment type="subunit">
    <text evidence="5">NDH-1 is composed of 14 different subunits. Subunits NuoA, H, J, K, L, M, N constitute the membrane sector of the complex.</text>
</comment>
<evidence type="ECO:0000313" key="8">
    <source>
        <dbReference type="EMBL" id="GEJ57885.1"/>
    </source>
</evidence>
<keyword evidence="5" id="KW-0520">NAD</keyword>
<accession>A0A7I9VN97</accession>
<dbReference type="EMBL" id="BJTG01000006">
    <property type="protein sequence ID" value="GEJ57885.1"/>
    <property type="molecule type" value="Genomic_DNA"/>
</dbReference>
<dbReference type="GO" id="GO:0050136">
    <property type="term" value="F:NADH dehydrogenase (quinone) (non-electrogenic) activity"/>
    <property type="evidence" value="ECO:0007669"/>
    <property type="project" value="UniProtKB-UniRule"/>
</dbReference>